<proteinExistence type="predicted"/>
<keyword evidence="2" id="KW-1185">Reference proteome</keyword>
<organism evidence="1 2">
    <name type="scientific">Rotaria magnacalcarata</name>
    <dbReference type="NCBI Taxonomy" id="392030"/>
    <lineage>
        <taxon>Eukaryota</taxon>
        <taxon>Metazoa</taxon>
        <taxon>Spiralia</taxon>
        <taxon>Gnathifera</taxon>
        <taxon>Rotifera</taxon>
        <taxon>Eurotatoria</taxon>
        <taxon>Bdelloidea</taxon>
        <taxon>Philodinida</taxon>
        <taxon>Philodinidae</taxon>
        <taxon>Rotaria</taxon>
    </lineage>
</organism>
<dbReference type="AlphaFoldDB" id="A0A820PK95"/>
<gene>
    <name evidence="1" type="ORF">OVN521_LOCUS35307</name>
</gene>
<dbReference type="EMBL" id="CAJOBG010041334">
    <property type="protein sequence ID" value="CAF4408384.1"/>
    <property type="molecule type" value="Genomic_DNA"/>
</dbReference>
<feature type="non-terminal residue" evidence="1">
    <location>
        <position position="1"/>
    </location>
</feature>
<accession>A0A820PK95</accession>
<reference evidence="1" key="1">
    <citation type="submission" date="2021-02" db="EMBL/GenBank/DDBJ databases">
        <authorList>
            <person name="Nowell W R."/>
        </authorList>
    </citation>
    <scope>NUCLEOTIDE SEQUENCE</scope>
</reference>
<sequence length="47" mass="5641">VCFNSTLFRFVSIEYYLGLFQLNIIWVGTYFQANPKCYPFFVLICFN</sequence>
<name>A0A820PK95_9BILA</name>
<evidence type="ECO:0000313" key="2">
    <source>
        <dbReference type="Proteomes" id="UP000663866"/>
    </source>
</evidence>
<comment type="caution">
    <text evidence="1">The sequence shown here is derived from an EMBL/GenBank/DDBJ whole genome shotgun (WGS) entry which is preliminary data.</text>
</comment>
<evidence type="ECO:0000313" key="1">
    <source>
        <dbReference type="EMBL" id="CAF4408384.1"/>
    </source>
</evidence>
<dbReference type="Proteomes" id="UP000663866">
    <property type="component" value="Unassembled WGS sequence"/>
</dbReference>
<protein>
    <submittedName>
        <fullName evidence="1">Uncharacterized protein</fullName>
    </submittedName>
</protein>